<feature type="transmembrane region" description="Helical" evidence="5">
    <location>
        <begin position="173"/>
        <end position="194"/>
    </location>
</feature>
<name>A0ABP5F1F6_9ACTN</name>
<evidence type="ECO:0000256" key="2">
    <source>
        <dbReference type="ARBA" id="ARBA00022676"/>
    </source>
</evidence>
<feature type="transmembrane region" description="Helical" evidence="5">
    <location>
        <begin position="214"/>
        <end position="235"/>
    </location>
</feature>
<feature type="compositionally biased region" description="Basic residues" evidence="4">
    <location>
        <begin position="632"/>
        <end position="649"/>
    </location>
</feature>
<organism evidence="7 8">
    <name type="scientific">Catenulispora yoronensis</name>
    <dbReference type="NCBI Taxonomy" id="450799"/>
    <lineage>
        <taxon>Bacteria</taxon>
        <taxon>Bacillati</taxon>
        <taxon>Actinomycetota</taxon>
        <taxon>Actinomycetes</taxon>
        <taxon>Catenulisporales</taxon>
        <taxon>Catenulisporaceae</taxon>
        <taxon>Catenulispora</taxon>
    </lineage>
</organism>
<proteinExistence type="inferred from homology"/>
<evidence type="ECO:0000256" key="1">
    <source>
        <dbReference type="ARBA" id="ARBA00006739"/>
    </source>
</evidence>
<feature type="transmembrane region" description="Helical" evidence="5">
    <location>
        <begin position="504"/>
        <end position="521"/>
    </location>
</feature>
<dbReference type="EMBL" id="BAAAQN010000001">
    <property type="protein sequence ID" value="GAA2012035.1"/>
    <property type="molecule type" value="Genomic_DNA"/>
</dbReference>
<accession>A0ABP5F1F6</accession>
<reference evidence="8" key="1">
    <citation type="journal article" date="2019" name="Int. J. Syst. Evol. Microbiol.">
        <title>The Global Catalogue of Microorganisms (GCM) 10K type strain sequencing project: providing services to taxonomists for standard genome sequencing and annotation.</title>
        <authorList>
            <consortium name="The Broad Institute Genomics Platform"/>
            <consortium name="The Broad Institute Genome Sequencing Center for Infectious Disease"/>
            <person name="Wu L."/>
            <person name="Ma J."/>
        </authorList>
    </citation>
    <scope>NUCLEOTIDE SEQUENCE [LARGE SCALE GENOMIC DNA]</scope>
    <source>
        <strain evidence="8">JCM 16014</strain>
    </source>
</reference>
<keyword evidence="3" id="KW-0808">Transferase</keyword>
<keyword evidence="5" id="KW-0472">Membrane</keyword>
<feature type="compositionally biased region" description="Low complexity" evidence="4">
    <location>
        <begin position="650"/>
        <end position="661"/>
    </location>
</feature>
<dbReference type="SUPFAM" id="SSF53448">
    <property type="entry name" value="Nucleotide-diphospho-sugar transferases"/>
    <property type="match status" value="1"/>
</dbReference>
<dbReference type="InterPro" id="IPR001173">
    <property type="entry name" value="Glyco_trans_2-like"/>
</dbReference>
<dbReference type="Gene3D" id="3.90.550.10">
    <property type="entry name" value="Spore Coat Polysaccharide Biosynthesis Protein SpsA, Chain A"/>
    <property type="match status" value="1"/>
</dbReference>
<dbReference type="InterPro" id="IPR029044">
    <property type="entry name" value="Nucleotide-diphossugar_trans"/>
</dbReference>
<dbReference type="RefSeq" id="WP_344663606.1">
    <property type="nucleotide sequence ID" value="NZ_BAAAQN010000001.1"/>
</dbReference>
<dbReference type="PANTHER" id="PTHR43630">
    <property type="entry name" value="POLY-BETA-1,6-N-ACETYL-D-GLUCOSAMINE SYNTHASE"/>
    <property type="match status" value="1"/>
</dbReference>
<sequence length="684" mass="74597">MSDPIYNRQGLALLVIDLIVLVAVIWQPLSRRHDDSDHGTDRLVRLPPFRKPSLRRLFAFLAVGLTVSTGIIGWHDFQLLRVYQVFVADVISTVDRDPAAVDYAKQVAPLVPAAVVGYLLTLAVVLPATLGRRVMILLHAPLFVAVSVVATCLVGLAGTAAGVPAGLVPIATIYFQYVLGFMMIFRLSFTTYALPRTTGQPILRRGDWHDNLTLLCCLIGATGGIGTLALVLIGAAGDHPVAVFLIIVCLRTAISDVVFILLGVVKWAGGRRPQPGPERPALDVIIPAYNEAVGIERLLRSIDRAAQAYGGPVRVVLCDDGSTDETSELALAAMAAYRFATGEVIQGSHGGKAKALNLALARCTADYVYRLDADCAIDADAFVYSIPYFLNDSRVGVVGALTIPKEPYHTWIDRMRAIEQIFNFGFSQVMLSQVDAVPCILGSFTAFRRAAGVELGGFVSGMFGEDAEFTCALGRRGWRAALDPRIVSYEDVPPTIKDLRVQRFRWGMGGLMVFGRFTPFGNGAPGPRFWYQLPKSAGFRLFSSAHFFILMLALQYATIAPGIRHDIGKFAILLLISFIPGLAPRLLILFHYRRLDILPWSPLWLLFAILKRVFLLEAILACGVRPVRPPRALRARRPARSTRSARSRSTRSQSTRSTRARPGVHFPAAGSTDPRVAGEGGQNG</sequence>
<dbReference type="CDD" id="cd06423">
    <property type="entry name" value="CESA_like"/>
    <property type="match status" value="1"/>
</dbReference>
<evidence type="ECO:0000256" key="3">
    <source>
        <dbReference type="ARBA" id="ARBA00022679"/>
    </source>
</evidence>
<comment type="similarity">
    <text evidence="1">Belongs to the glycosyltransferase 2 family.</text>
</comment>
<evidence type="ECO:0000256" key="5">
    <source>
        <dbReference type="SAM" id="Phobius"/>
    </source>
</evidence>
<feature type="region of interest" description="Disordered" evidence="4">
    <location>
        <begin position="632"/>
        <end position="684"/>
    </location>
</feature>
<keyword evidence="5" id="KW-1133">Transmembrane helix</keyword>
<feature type="transmembrane region" description="Helical" evidence="5">
    <location>
        <begin position="241"/>
        <end position="265"/>
    </location>
</feature>
<feature type="domain" description="Glycosyltransferase 2-like" evidence="6">
    <location>
        <begin position="284"/>
        <end position="451"/>
    </location>
</feature>
<feature type="transmembrane region" description="Helical" evidence="5">
    <location>
        <begin position="571"/>
        <end position="592"/>
    </location>
</feature>
<feature type="transmembrane region" description="Helical" evidence="5">
    <location>
        <begin position="604"/>
        <end position="627"/>
    </location>
</feature>
<evidence type="ECO:0000256" key="4">
    <source>
        <dbReference type="SAM" id="MobiDB-lite"/>
    </source>
</evidence>
<feature type="transmembrane region" description="Helical" evidence="5">
    <location>
        <begin position="110"/>
        <end position="130"/>
    </location>
</feature>
<evidence type="ECO:0000259" key="6">
    <source>
        <dbReference type="Pfam" id="PF00535"/>
    </source>
</evidence>
<gene>
    <name evidence="7" type="ORF">GCM10009839_02900</name>
</gene>
<keyword evidence="2" id="KW-0328">Glycosyltransferase</keyword>
<keyword evidence="5" id="KW-0812">Transmembrane</keyword>
<feature type="transmembrane region" description="Helical" evidence="5">
    <location>
        <begin position="541"/>
        <end position="559"/>
    </location>
</feature>
<feature type="transmembrane region" description="Helical" evidence="5">
    <location>
        <begin position="142"/>
        <end position="167"/>
    </location>
</feature>
<dbReference type="Proteomes" id="UP001500751">
    <property type="component" value="Unassembled WGS sequence"/>
</dbReference>
<protein>
    <recommendedName>
        <fullName evidence="6">Glycosyltransferase 2-like domain-containing protein</fullName>
    </recommendedName>
</protein>
<keyword evidence="8" id="KW-1185">Reference proteome</keyword>
<dbReference type="Pfam" id="PF00535">
    <property type="entry name" value="Glycos_transf_2"/>
    <property type="match status" value="1"/>
</dbReference>
<evidence type="ECO:0000313" key="8">
    <source>
        <dbReference type="Proteomes" id="UP001500751"/>
    </source>
</evidence>
<evidence type="ECO:0000313" key="7">
    <source>
        <dbReference type="EMBL" id="GAA2012035.1"/>
    </source>
</evidence>
<comment type="caution">
    <text evidence="7">The sequence shown here is derived from an EMBL/GenBank/DDBJ whole genome shotgun (WGS) entry which is preliminary data.</text>
</comment>
<feature type="transmembrane region" description="Helical" evidence="5">
    <location>
        <begin position="57"/>
        <end position="75"/>
    </location>
</feature>
<feature type="transmembrane region" description="Helical" evidence="5">
    <location>
        <begin position="6"/>
        <end position="26"/>
    </location>
</feature>
<dbReference type="PANTHER" id="PTHR43630:SF1">
    <property type="entry name" value="POLY-BETA-1,6-N-ACETYL-D-GLUCOSAMINE SYNTHASE"/>
    <property type="match status" value="1"/>
</dbReference>